<dbReference type="GO" id="GO:0016616">
    <property type="term" value="F:oxidoreductase activity, acting on the CH-OH group of donors, NAD or NADP as acceptor"/>
    <property type="evidence" value="ECO:0007669"/>
    <property type="project" value="InterPro"/>
</dbReference>
<evidence type="ECO:0000256" key="3">
    <source>
        <dbReference type="ARBA" id="ARBA00023027"/>
    </source>
</evidence>
<dbReference type="PANTHER" id="PTHR43026:SF1">
    <property type="entry name" value="2-HYDROXYACID DEHYDROGENASE HOMOLOG 1-RELATED"/>
    <property type="match status" value="1"/>
</dbReference>
<dbReference type="Pfam" id="PF00389">
    <property type="entry name" value="2-Hacid_dh"/>
    <property type="match status" value="1"/>
</dbReference>
<comment type="caution">
    <text evidence="7">The sequence shown here is derived from an EMBL/GenBank/DDBJ whole genome shotgun (WGS) entry which is preliminary data.</text>
</comment>
<evidence type="ECO:0008006" key="9">
    <source>
        <dbReference type="Google" id="ProtNLM"/>
    </source>
</evidence>
<dbReference type="InterPro" id="IPR036291">
    <property type="entry name" value="NAD(P)-bd_dom_sf"/>
</dbReference>
<reference evidence="7 8" key="1">
    <citation type="submission" date="2019-01" db="EMBL/GenBank/DDBJ databases">
        <title>Nuclear Genome Assembly of the Microalgal Biofuel strain Nannochloropsis salina CCMP1776.</title>
        <authorList>
            <person name="Hovde B."/>
        </authorList>
    </citation>
    <scope>NUCLEOTIDE SEQUENCE [LARGE SCALE GENOMIC DNA]</scope>
    <source>
        <strain evidence="7 8">CCMP1776</strain>
    </source>
</reference>
<dbReference type="Pfam" id="PF02826">
    <property type="entry name" value="2-Hacid_dh_C"/>
    <property type="match status" value="1"/>
</dbReference>
<keyword evidence="8" id="KW-1185">Reference proteome</keyword>
<keyword evidence="2 4" id="KW-0560">Oxidoreductase</keyword>
<evidence type="ECO:0000313" key="8">
    <source>
        <dbReference type="Proteomes" id="UP000355283"/>
    </source>
</evidence>
<evidence type="ECO:0000256" key="2">
    <source>
        <dbReference type="ARBA" id="ARBA00023002"/>
    </source>
</evidence>
<evidence type="ECO:0000259" key="6">
    <source>
        <dbReference type="Pfam" id="PF02826"/>
    </source>
</evidence>
<evidence type="ECO:0000313" key="7">
    <source>
        <dbReference type="EMBL" id="TFJ88404.1"/>
    </source>
</evidence>
<dbReference type="Proteomes" id="UP000355283">
    <property type="component" value="Unassembled WGS sequence"/>
</dbReference>
<dbReference type="GO" id="GO:0051287">
    <property type="term" value="F:NAD binding"/>
    <property type="evidence" value="ECO:0007669"/>
    <property type="project" value="InterPro"/>
</dbReference>
<proteinExistence type="inferred from homology"/>
<feature type="domain" description="D-isomer specific 2-hydroxyacid dehydrogenase NAD-binding" evidence="6">
    <location>
        <begin position="114"/>
        <end position="312"/>
    </location>
</feature>
<dbReference type="InterPro" id="IPR006140">
    <property type="entry name" value="D-isomer_DH_NAD-bd"/>
</dbReference>
<dbReference type="InterPro" id="IPR029753">
    <property type="entry name" value="D-isomer_DH_CS"/>
</dbReference>
<dbReference type="PROSITE" id="PS00671">
    <property type="entry name" value="D_2_HYDROXYACID_DH_3"/>
    <property type="match status" value="1"/>
</dbReference>
<dbReference type="AlphaFoldDB" id="A0A4D9DBM8"/>
<sequence length="354" mass="38422">MKVVVFSTKDYDKDSLIAANDDLATADRHSLTFLEARVEETTASLAEGYDVVCCFVNDEVTSSVIDTWKKSGVKLIALRSAGCNNVDLDHVVICGLSVVHVPAYSPQAVAEHALALLLTLNRKTHKVYNRVREGNFCLEGVPPGIVLAGKTVGVLGTGNIGECFVRIMLGLGCHVLGYDVVESRSLVALQEKGQIEGGDSFEYRSLDEVLQASDVISLHMPLTPDTQGIIGPGNINKMKENVILINTSRGGLVDSKAVITALKKKHIGALGLDTYEEEGDFFYRDLSQEVVSDDQLIRLMTFPNVLVTPHQGFYTREALSAIASSTITSISEFSRETQPAASIIYRGAVIKEMQ</sequence>
<dbReference type="CDD" id="cd12183">
    <property type="entry name" value="LDH_like_2"/>
    <property type="match status" value="1"/>
</dbReference>
<dbReference type="SUPFAM" id="SSF52283">
    <property type="entry name" value="Formate/glycerate dehydrogenase catalytic domain-like"/>
    <property type="match status" value="1"/>
</dbReference>
<name>A0A4D9DBM8_9STRA</name>
<dbReference type="PROSITE" id="PS00065">
    <property type="entry name" value="D_2_HYDROXYACID_DH_1"/>
    <property type="match status" value="1"/>
</dbReference>
<dbReference type="InterPro" id="IPR029752">
    <property type="entry name" value="D-isomer_DH_CS1"/>
</dbReference>
<dbReference type="SUPFAM" id="SSF51735">
    <property type="entry name" value="NAD(P)-binding Rossmann-fold domains"/>
    <property type="match status" value="1"/>
</dbReference>
<evidence type="ECO:0000256" key="4">
    <source>
        <dbReference type="RuleBase" id="RU003719"/>
    </source>
</evidence>
<dbReference type="InterPro" id="IPR058205">
    <property type="entry name" value="D-LDH-like"/>
</dbReference>
<dbReference type="InterPro" id="IPR006139">
    <property type="entry name" value="D-isomer_2_OHA_DH_cat_dom"/>
</dbReference>
<feature type="domain" description="D-isomer specific 2-hydroxyacid dehydrogenase catalytic" evidence="5">
    <location>
        <begin position="22"/>
        <end position="340"/>
    </location>
</feature>
<keyword evidence="3" id="KW-0520">NAD</keyword>
<dbReference type="Gene3D" id="3.40.50.720">
    <property type="entry name" value="NAD(P)-binding Rossmann-like Domain"/>
    <property type="match status" value="2"/>
</dbReference>
<accession>A0A4D9DBM8</accession>
<evidence type="ECO:0000259" key="5">
    <source>
        <dbReference type="Pfam" id="PF00389"/>
    </source>
</evidence>
<dbReference type="OrthoDB" id="298012at2759"/>
<gene>
    <name evidence="7" type="ORF">NSK_000753</name>
</gene>
<protein>
    <recommendedName>
        <fullName evidence="9">S-adenosyl-L-homocysteine hydrolase NAD binding domain-containing protein</fullName>
    </recommendedName>
</protein>
<dbReference type="EMBL" id="SDOX01000002">
    <property type="protein sequence ID" value="TFJ88404.1"/>
    <property type="molecule type" value="Genomic_DNA"/>
</dbReference>
<organism evidence="7 8">
    <name type="scientific">Nannochloropsis salina CCMP1776</name>
    <dbReference type="NCBI Taxonomy" id="1027361"/>
    <lineage>
        <taxon>Eukaryota</taxon>
        <taxon>Sar</taxon>
        <taxon>Stramenopiles</taxon>
        <taxon>Ochrophyta</taxon>
        <taxon>Eustigmatophyceae</taxon>
        <taxon>Eustigmatales</taxon>
        <taxon>Monodopsidaceae</taxon>
        <taxon>Microchloropsis</taxon>
        <taxon>Microchloropsis salina</taxon>
    </lineage>
</organism>
<dbReference type="PROSITE" id="PS00670">
    <property type="entry name" value="D_2_HYDROXYACID_DH_2"/>
    <property type="match status" value="1"/>
</dbReference>
<comment type="similarity">
    <text evidence="1 4">Belongs to the D-isomer specific 2-hydroxyacid dehydrogenase family.</text>
</comment>
<dbReference type="PANTHER" id="PTHR43026">
    <property type="entry name" value="2-HYDROXYACID DEHYDROGENASE HOMOLOG 1-RELATED"/>
    <property type="match status" value="1"/>
</dbReference>
<evidence type="ECO:0000256" key="1">
    <source>
        <dbReference type="ARBA" id="ARBA00005854"/>
    </source>
</evidence>